<feature type="non-terminal residue" evidence="2">
    <location>
        <position position="1"/>
    </location>
</feature>
<accession>A0A392VXZ6</accession>
<dbReference type="Proteomes" id="UP000265520">
    <property type="component" value="Unassembled WGS sequence"/>
</dbReference>
<sequence length="33" mass="3394">RIDLGSPLNAPSNSPKQETGDSDTDDVTGMSST</sequence>
<evidence type="ECO:0000313" key="3">
    <source>
        <dbReference type="Proteomes" id="UP000265520"/>
    </source>
</evidence>
<comment type="caution">
    <text evidence="2">The sequence shown here is derived from an EMBL/GenBank/DDBJ whole genome shotgun (WGS) entry which is preliminary data.</text>
</comment>
<evidence type="ECO:0000313" key="2">
    <source>
        <dbReference type="EMBL" id="MCI93268.1"/>
    </source>
</evidence>
<protein>
    <submittedName>
        <fullName evidence="2">Uncharacterized protein</fullName>
    </submittedName>
</protein>
<dbReference type="AlphaFoldDB" id="A0A392VXZ6"/>
<dbReference type="EMBL" id="LXQA011324554">
    <property type="protein sequence ID" value="MCI93268.1"/>
    <property type="molecule type" value="Genomic_DNA"/>
</dbReference>
<organism evidence="2 3">
    <name type="scientific">Trifolium medium</name>
    <dbReference type="NCBI Taxonomy" id="97028"/>
    <lineage>
        <taxon>Eukaryota</taxon>
        <taxon>Viridiplantae</taxon>
        <taxon>Streptophyta</taxon>
        <taxon>Embryophyta</taxon>
        <taxon>Tracheophyta</taxon>
        <taxon>Spermatophyta</taxon>
        <taxon>Magnoliopsida</taxon>
        <taxon>eudicotyledons</taxon>
        <taxon>Gunneridae</taxon>
        <taxon>Pentapetalae</taxon>
        <taxon>rosids</taxon>
        <taxon>fabids</taxon>
        <taxon>Fabales</taxon>
        <taxon>Fabaceae</taxon>
        <taxon>Papilionoideae</taxon>
        <taxon>50 kb inversion clade</taxon>
        <taxon>NPAAA clade</taxon>
        <taxon>Hologalegina</taxon>
        <taxon>IRL clade</taxon>
        <taxon>Trifolieae</taxon>
        <taxon>Trifolium</taxon>
    </lineage>
</organism>
<reference evidence="2 3" key="1">
    <citation type="journal article" date="2018" name="Front. Plant Sci.">
        <title>Red Clover (Trifolium pratense) and Zigzag Clover (T. medium) - A Picture of Genomic Similarities and Differences.</title>
        <authorList>
            <person name="Dluhosova J."/>
            <person name="Istvanek J."/>
            <person name="Nedelnik J."/>
            <person name="Repkova J."/>
        </authorList>
    </citation>
    <scope>NUCLEOTIDE SEQUENCE [LARGE SCALE GENOMIC DNA]</scope>
    <source>
        <strain evidence="3">cv. 10/8</strain>
        <tissue evidence="2">Leaf</tissue>
    </source>
</reference>
<name>A0A392VXZ6_9FABA</name>
<feature type="region of interest" description="Disordered" evidence="1">
    <location>
        <begin position="1"/>
        <end position="33"/>
    </location>
</feature>
<keyword evidence="3" id="KW-1185">Reference proteome</keyword>
<proteinExistence type="predicted"/>
<evidence type="ECO:0000256" key="1">
    <source>
        <dbReference type="SAM" id="MobiDB-lite"/>
    </source>
</evidence>